<dbReference type="OrthoDB" id="10516577at2759"/>
<organism evidence="2 3">
    <name type="scientific">Exophiala mesophila</name>
    <name type="common">Black yeast-like fungus</name>
    <dbReference type="NCBI Taxonomy" id="212818"/>
    <lineage>
        <taxon>Eukaryota</taxon>
        <taxon>Fungi</taxon>
        <taxon>Dikarya</taxon>
        <taxon>Ascomycota</taxon>
        <taxon>Pezizomycotina</taxon>
        <taxon>Eurotiomycetes</taxon>
        <taxon>Chaetothyriomycetidae</taxon>
        <taxon>Chaetothyriales</taxon>
        <taxon>Herpotrichiellaceae</taxon>
        <taxon>Exophiala</taxon>
    </lineage>
</organism>
<protein>
    <submittedName>
        <fullName evidence="2">Uncharacterized protein</fullName>
    </submittedName>
</protein>
<reference evidence="2 3" key="1">
    <citation type="submission" date="2015-01" db="EMBL/GenBank/DDBJ databases">
        <title>The Genome Sequence of Exophiala mesophila CBS40295.</title>
        <authorList>
            <consortium name="The Broad Institute Genomics Platform"/>
            <person name="Cuomo C."/>
            <person name="de Hoog S."/>
            <person name="Gorbushina A."/>
            <person name="Stielow B."/>
            <person name="Teixiera M."/>
            <person name="Abouelleil A."/>
            <person name="Chapman S.B."/>
            <person name="Priest M."/>
            <person name="Young S.K."/>
            <person name="Wortman J."/>
            <person name="Nusbaum C."/>
            <person name="Birren B."/>
        </authorList>
    </citation>
    <scope>NUCLEOTIDE SEQUENCE [LARGE SCALE GENOMIC DNA]</scope>
    <source>
        <strain evidence="2 3">CBS 40295</strain>
    </source>
</reference>
<keyword evidence="1" id="KW-0472">Membrane</keyword>
<dbReference type="HOGENOM" id="CLU_1348936_0_0_1"/>
<accession>A0A0D1WN70</accession>
<dbReference type="Proteomes" id="UP000054302">
    <property type="component" value="Unassembled WGS sequence"/>
</dbReference>
<sequence>MAERIPSTRPMYPLNVVDPETNTVWLPERPAKKTKYEVFYKIGSIVSWIIIIILVGVIVVQALKRPSTAETSLASVSGPSVSTVTVTSSVLESQVEPSTLITTQVETTTATSLATSWLTTVSLSTATYTPPQTVVVTTRETMTNTATAISTVVSSTTLSSTLTTTASNPDNHVTAIEIVSSTQTFITTAIGVGNLRGPRTQDS</sequence>
<keyword evidence="3" id="KW-1185">Reference proteome</keyword>
<dbReference type="GeneID" id="27325636"/>
<feature type="transmembrane region" description="Helical" evidence="1">
    <location>
        <begin position="38"/>
        <end position="63"/>
    </location>
</feature>
<proteinExistence type="predicted"/>
<dbReference type="EMBL" id="KN847524">
    <property type="protein sequence ID" value="KIV90490.1"/>
    <property type="molecule type" value="Genomic_DNA"/>
</dbReference>
<evidence type="ECO:0000313" key="3">
    <source>
        <dbReference type="Proteomes" id="UP000054302"/>
    </source>
</evidence>
<gene>
    <name evidence="2" type="ORF">PV10_07791</name>
</gene>
<dbReference type="VEuPathDB" id="FungiDB:PV10_07791"/>
<keyword evidence="1" id="KW-0812">Transmembrane</keyword>
<evidence type="ECO:0000313" key="2">
    <source>
        <dbReference type="EMBL" id="KIV90490.1"/>
    </source>
</evidence>
<dbReference type="RefSeq" id="XP_016222064.1">
    <property type="nucleotide sequence ID" value="XM_016372732.1"/>
</dbReference>
<keyword evidence="1" id="KW-1133">Transmembrane helix</keyword>
<evidence type="ECO:0000256" key="1">
    <source>
        <dbReference type="SAM" id="Phobius"/>
    </source>
</evidence>
<dbReference type="AlphaFoldDB" id="A0A0D1WN70"/>
<name>A0A0D1WN70_EXOME</name>